<dbReference type="InterPro" id="IPR008972">
    <property type="entry name" value="Cupredoxin"/>
</dbReference>
<keyword evidence="2" id="KW-0812">Transmembrane</keyword>
<dbReference type="PANTHER" id="PTHR34883:SF8">
    <property type="entry name" value="EXTRACELLULAR SERINE-RICH PROTEIN (AFU_ORTHOLOGUE AFUA_6G00670)"/>
    <property type="match status" value="1"/>
</dbReference>
<dbReference type="EMBL" id="JAULSR010000005">
    <property type="protein sequence ID" value="KAK0617890.1"/>
    <property type="molecule type" value="Genomic_DNA"/>
</dbReference>
<evidence type="ECO:0008006" key="6">
    <source>
        <dbReference type="Google" id="ProtNLM"/>
    </source>
</evidence>
<reference evidence="4" key="1">
    <citation type="submission" date="2023-06" db="EMBL/GenBank/DDBJ databases">
        <title>Genome-scale phylogeny and comparative genomics of the fungal order Sordariales.</title>
        <authorList>
            <consortium name="Lawrence Berkeley National Laboratory"/>
            <person name="Hensen N."/>
            <person name="Bonometti L."/>
            <person name="Westerberg I."/>
            <person name="Brannstrom I.O."/>
            <person name="Guillou S."/>
            <person name="Cros-Aarteil S."/>
            <person name="Calhoun S."/>
            <person name="Haridas S."/>
            <person name="Kuo A."/>
            <person name="Mondo S."/>
            <person name="Pangilinan J."/>
            <person name="Riley R."/>
            <person name="LaButti K."/>
            <person name="Andreopoulos B."/>
            <person name="Lipzen A."/>
            <person name="Chen C."/>
            <person name="Yanf M."/>
            <person name="Daum C."/>
            <person name="Ng V."/>
            <person name="Clum A."/>
            <person name="Steindorff A."/>
            <person name="Ohm R."/>
            <person name="Martin F."/>
            <person name="Silar P."/>
            <person name="Natvig D."/>
            <person name="Lalanne C."/>
            <person name="Gautier V."/>
            <person name="Ament-velasquez S.L."/>
            <person name="Kruys A."/>
            <person name="Hutchinson M.I."/>
            <person name="Powell A.J."/>
            <person name="Barry K."/>
            <person name="Miller A.N."/>
            <person name="Grigoriev I.V."/>
            <person name="Debuchy R."/>
            <person name="Gladieux P."/>
            <person name="Thoren M.H."/>
            <person name="Johannesson H."/>
        </authorList>
    </citation>
    <scope>NUCLEOTIDE SEQUENCE</scope>
    <source>
        <strain evidence="4">SMH3391-2</strain>
    </source>
</reference>
<feature type="region of interest" description="Disordered" evidence="1">
    <location>
        <begin position="21"/>
        <end position="42"/>
    </location>
</feature>
<dbReference type="InterPro" id="IPR052953">
    <property type="entry name" value="Ser-rich/MCO-related"/>
</dbReference>
<keyword evidence="5" id="KW-1185">Reference proteome</keyword>
<feature type="region of interest" description="Disordered" evidence="1">
    <location>
        <begin position="335"/>
        <end position="354"/>
    </location>
</feature>
<evidence type="ECO:0000313" key="4">
    <source>
        <dbReference type="EMBL" id="KAK0617890.1"/>
    </source>
</evidence>
<feature type="signal peptide" evidence="3">
    <location>
        <begin position="1"/>
        <end position="19"/>
    </location>
</feature>
<keyword evidence="3" id="KW-0732">Signal</keyword>
<dbReference type="Proteomes" id="UP001174934">
    <property type="component" value="Unassembled WGS sequence"/>
</dbReference>
<evidence type="ECO:0000256" key="1">
    <source>
        <dbReference type="SAM" id="MobiDB-lite"/>
    </source>
</evidence>
<proteinExistence type="predicted"/>
<dbReference type="AlphaFoldDB" id="A0AA39WM22"/>
<feature type="region of interest" description="Disordered" evidence="1">
    <location>
        <begin position="176"/>
        <end position="197"/>
    </location>
</feature>
<sequence>MFHSYLIGVVAALAARATAQSSTETQSSGTSSTGTASPTSSTGPAIIPVAVGAEGHKFSPNSVTAKVGDIVRFSFYPGGHTVIRAEYKYACIPYEYTGVNKVGFFSGQISPQVISNNLPTFDVLVNDTNSIFYYCSAPGSCTENGMIGVINPSANETLAVQAQFAANASYQLAPGEPFPSETASPSPTNSSAPAPGGASSGLSAGAIAGIAIGATAVVVIAAALLYLCGRRGGQFPMQMVEANYGNGGATLNTSHLVNLPKSPGANTFASYSVTGSSQDHDTYRSMGNSPHTQYFPTPSPQPVQVPVGGYGAYQHQHQPGSGVHTPLMGELQGLQQQQQPYHHGSAPPHESFHHTSPVELPAVAADHYRGSYEPTSPPPQYQPQTTSPDTTRQSWVSGQERLYRPGSYTVFSHRKNSGVSAAVVCYRRRGWYFQSAWLEQSGHADWK</sequence>
<accession>A0AA39WM22</accession>
<organism evidence="4 5">
    <name type="scientific">Bombardia bombarda</name>
    <dbReference type="NCBI Taxonomy" id="252184"/>
    <lineage>
        <taxon>Eukaryota</taxon>
        <taxon>Fungi</taxon>
        <taxon>Dikarya</taxon>
        <taxon>Ascomycota</taxon>
        <taxon>Pezizomycotina</taxon>
        <taxon>Sordariomycetes</taxon>
        <taxon>Sordariomycetidae</taxon>
        <taxon>Sordariales</taxon>
        <taxon>Lasiosphaeriaceae</taxon>
        <taxon>Bombardia</taxon>
    </lineage>
</organism>
<gene>
    <name evidence="4" type="ORF">B0T17DRAFT_509477</name>
</gene>
<name>A0AA39WM22_9PEZI</name>
<feature type="region of interest" description="Disordered" evidence="1">
    <location>
        <begin position="368"/>
        <end position="395"/>
    </location>
</feature>
<feature type="compositionally biased region" description="Low complexity" evidence="1">
    <location>
        <begin position="382"/>
        <end position="391"/>
    </location>
</feature>
<evidence type="ECO:0000313" key="5">
    <source>
        <dbReference type="Proteomes" id="UP001174934"/>
    </source>
</evidence>
<protein>
    <recommendedName>
        <fullName evidence="6">Extracellular serine-rich protein</fullName>
    </recommendedName>
</protein>
<evidence type="ECO:0000256" key="2">
    <source>
        <dbReference type="SAM" id="Phobius"/>
    </source>
</evidence>
<keyword evidence="2" id="KW-0472">Membrane</keyword>
<feature type="transmembrane region" description="Helical" evidence="2">
    <location>
        <begin position="206"/>
        <end position="229"/>
    </location>
</feature>
<dbReference type="Gene3D" id="2.60.40.420">
    <property type="entry name" value="Cupredoxins - blue copper proteins"/>
    <property type="match status" value="1"/>
</dbReference>
<keyword evidence="2" id="KW-1133">Transmembrane helix</keyword>
<comment type="caution">
    <text evidence="4">The sequence shown here is derived from an EMBL/GenBank/DDBJ whole genome shotgun (WGS) entry which is preliminary data.</text>
</comment>
<feature type="compositionally biased region" description="Low complexity" evidence="1">
    <location>
        <begin position="182"/>
        <end position="197"/>
    </location>
</feature>
<dbReference type="PANTHER" id="PTHR34883">
    <property type="entry name" value="SERINE-RICH PROTEIN, PUTATIVE-RELATED-RELATED"/>
    <property type="match status" value="1"/>
</dbReference>
<evidence type="ECO:0000256" key="3">
    <source>
        <dbReference type="SAM" id="SignalP"/>
    </source>
</evidence>
<dbReference type="CDD" id="cd00920">
    <property type="entry name" value="Cupredoxin"/>
    <property type="match status" value="1"/>
</dbReference>
<feature type="chain" id="PRO_5041364160" description="Extracellular serine-rich protein" evidence="3">
    <location>
        <begin position="20"/>
        <end position="447"/>
    </location>
</feature>
<dbReference type="SUPFAM" id="SSF49503">
    <property type="entry name" value="Cupredoxins"/>
    <property type="match status" value="1"/>
</dbReference>